<keyword evidence="1" id="KW-0805">Transcription regulation</keyword>
<comment type="caution">
    <text evidence="5">The sequence shown here is derived from an EMBL/GenBank/DDBJ whole genome shotgun (WGS) entry which is preliminary data.</text>
</comment>
<evidence type="ECO:0000256" key="3">
    <source>
        <dbReference type="ARBA" id="ARBA00023163"/>
    </source>
</evidence>
<dbReference type="PANTHER" id="PTHR44846:SF1">
    <property type="entry name" value="MANNOSYL-D-GLYCERATE TRANSPORT_METABOLISM SYSTEM REPRESSOR MNGR-RELATED"/>
    <property type="match status" value="1"/>
</dbReference>
<evidence type="ECO:0000313" key="6">
    <source>
        <dbReference type="Proteomes" id="UP000031366"/>
    </source>
</evidence>
<keyword evidence="6" id="KW-1185">Reference proteome</keyword>
<protein>
    <recommendedName>
        <fullName evidence="4">HTH gntR-type domain-containing protein</fullName>
    </recommendedName>
</protein>
<reference evidence="5 6" key="1">
    <citation type="journal article" date="2015" name="Infect. Genet. Evol.">
        <title>Genomic sequences of six botulinum neurotoxin-producing strains representing three clostridial species illustrate the mobility and diversity of botulinum neurotoxin genes.</title>
        <authorList>
            <person name="Smith T.J."/>
            <person name="Hill K.K."/>
            <person name="Xie G."/>
            <person name="Foley B.T."/>
            <person name="Williamson C.H."/>
            <person name="Foster J.T."/>
            <person name="Johnson S.L."/>
            <person name="Chertkov O."/>
            <person name="Teshima H."/>
            <person name="Gibbons H.S."/>
            <person name="Johnsky L.A."/>
            <person name="Karavis M.A."/>
            <person name="Smith L.A."/>
        </authorList>
    </citation>
    <scope>NUCLEOTIDE SEQUENCE [LARGE SCALE GENOMIC DNA]</scope>
    <source>
        <strain evidence="5 6">CDC 2741</strain>
    </source>
</reference>
<dbReference type="STRING" id="29341.RSJ17_13820"/>
<dbReference type="GO" id="GO:0003677">
    <property type="term" value="F:DNA binding"/>
    <property type="evidence" value="ECO:0007669"/>
    <property type="project" value="UniProtKB-KW"/>
</dbReference>
<feature type="domain" description="HTH gntR-type" evidence="4">
    <location>
        <begin position="10"/>
        <end position="78"/>
    </location>
</feature>
<evidence type="ECO:0000256" key="2">
    <source>
        <dbReference type="ARBA" id="ARBA00023125"/>
    </source>
</evidence>
<evidence type="ECO:0000256" key="1">
    <source>
        <dbReference type="ARBA" id="ARBA00023015"/>
    </source>
</evidence>
<dbReference type="SUPFAM" id="SSF46785">
    <property type="entry name" value="Winged helix' DNA-binding domain"/>
    <property type="match status" value="1"/>
</dbReference>
<dbReference type="EMBL" id="AYSO01000015">
    <property type="protein sequence ID" value="KIE47003.1"/>
    <property type="molecule type" value="Genomic_DNA"/>
</dbReference>
<dbReference type="Gene3D" id="1.10.10.10">
    <property type="entry name" value="Winged helix-like DNA-binding domain superfamily/Winged helix DNA-binding domain"/>
    <property type="match status" value="1"/>
</dbReference>
<dbReference type="SMART" id="SM00345">
    <property type="entry name" value="HTH_GNTR"/>
    <property type="match status" value="1"/>
</dbReference>
<dbReference type="FunFam" id="1.10.10.10:FF:000079">
    <property type="entry name" value="GntR family transcriptional regulator"/>
    <property type="match status" value="1"/>
</dbReference>
<dbReference type="InterPro" id="IPR011663">
    <property type="entry name" value="UTRA"/>
</dbReference>
<organism evidence="5 6">
    <name type="scientific">Clostridium argentinense CDC 2741</name>
    <dbReference type="NCBI Taxonomy" id="1418104"/>
    <lineage>
        <taxon>Bacteria</taxon>
        <taxon>Bacillati</taxon>
        <taxon>Bacillota</taxon>
        <taxon>Clostridia</taxon>
        <taxon>Eubacteriales</taxon>
        <taxon>Clostridiaceae</taxon>
        <taxon>Clostridium</taxon>
    </lineage>
</organism>
<accession>A0A0C1U5L3</accession>
<dbReference type="SUPFAM" id="SSF64288">
    <property type="entry name" value="Chorismate lyase-like"/>
    <property type="match status" value="1"/>
</dbReference>
<dbReference type="InterPro" id="IPR050679">
    <property type="entry name" value="Bact_HTH_transcr_reg"/>
</dbReference>
<dbReference type="InterPro" id="IPR036388">
    <property type="entry name" value="WH-like_DNA-bd_sf"/>
</dbReference>
<name>A0A0C1U5L3_9CLOT</name>
<sequence>MKSINKESRIPLYYQLIDILIEMMDHGYLNENDQLPSERELCETYNVSRSTVRQAMQELEREGYVYREHGKGTFVSPKKLKQDLLEFYSFTDEMKKIGKKPSSQVLDFKTIECNDELAKKMNLLSGEKVYVFTRLRLADNEPMMLETSYVPCTRFPGLTKEQLEKDAMYNIFTETYKTTFTCAEEIFQPVLASEEEAAILKYNSGLPAMMIKRITYENNMIIEYTKGIARGDKFKYHVLLKK</sequence>
<dbReference type="Pfam" id="PF00392">
    <property type="entry name" value="GntR"/>
    <property type="match status" value="1"/>
</dbReference>
<dbReference type="InterPro" id="IPR036390">
    <property type="entry name" value="WH_DNA-bd_sf"/>
</dbReference>
<dbReference type="OrthoDB" id="46236at2"/>
<proteinExistence type="predicted"/>
<dbReference type="Gene3D" id="3.40.1410.10">
    <property type="entry name" value="Chorismate lyase-like"/>
    <property type="match status" value="1"/>
</dbReference>
<dbReference type="CDD" id="cd07377">
    <property type="entry name" value="WHTH_GntR"/>
    <property type="match status" value="1"/>
</dbReference>
<dbReference type="InterPro" id="IPR028978">
    <property type="entry name" value="Chorismate_lyase_/UTRA_dom_sf"/>
</dbReference>
<dbReference type="GO" id="GO:0003700">
    <property type="term" value="F:DNA-binding transcription factor activity"/>
    <property type="evidence" value="ECO:0007669"/>
    <property type="project" value="InterPro"/>
</dbReference>
<dbReference type="PROSITE" id="PS50949">
    <property type="entry name" value="HTH_GNTR"/>
    <property type="match status" value="1"/>
</dbReference>
<dbReference type="Proteomes" id="UP000031366">
    <property type="component" value="Unassembled WGS sequence"/>
</dbReference>
<keyword evidence="3" id="KW-0804">Transcription</keyword>
<dbReference type="SMART" id="SM00866">
    <property type="entry name" value="UTRA"/>
    <property type="match status" value="1"/>
</dbReference>
<dbReference type="AlphaFoldDB" id="A0A0C1U5L3"/>
<dbReference type="InterPro" id="IPR000524">
    <property type="entry name" value="Tscrpt_reg_HTH_GntR"/>
</dbReference>
<evidence type="ECO:0000259" key="4">
    <source>
        <dbReference type="PROSITE" id="PS50949"/>
    </source>
</evidence>
<dbReference type="Pfam" id="PF07702">
    <property type="entry name" value="UTRA"/>
    <property type="match status" value="1"/>
</dbReference>
<keyword evidence="2" id="KW-0238">DNA-binding</keyword>
<evidence type="ECO:0000313" key="5">
    <source>
        <dbReference type="EMBL" id="KIE47003.1"/>
    </source>
</evidence>
<gene>
    <name evidence="5" type="ORF">U732_1278</name>
</gene>
<dbReference type="RefSeq" id="WP_039632160.1">
    <property type="nucleotide sequence ID" value="NZ_AYSO01000015.1"/>
</dbReference>
<dbReference type="PANTHER" id="PTHR44846">
    <property type="entry name" value="MANNOSYL-D-GLYCERATE TRANSPORT/METABOLISM SYSTEM REPRESSOR MNGR-RELATED"/>
    <property type="match status" value="1"/>
</dbReference>
<dbReference type="GO" id="GO:0045892">
    <property type="term" value="P:negative regulation of DNA-templated transcription"/>
    <property type="evidence" value="ECO:0007669"/>
    <property type="project" value="TreeGrafter"/>
</dbReference>
<dbReference type="PRINTS" id="PR00035">
    <property type="entry name" value="HTHGNTR"/>
</dbReference>